<evidence type="ECO:0000259" key="1">
    <source>
        <dbReference type="Pfam" id="PF01814"/>
    </source>
</evidence>
<dbReference type="InterPro" id="IPR012312">
    <property type="entry name" value="Hemerythrin-like"/>
</dbReference>
<proteinExistence type="predicted"/>
<dbReference type="AlphaFoldDB" id="A0A6A0AB23"/>
<gene>
    <name evidence="2" type="ORF">HaLaN_28223</name>
</gene>
<sequence>MTHQYPPLNYFYSHFHDSIKAELASLVKWVQQLSGDGVANESQLLELRERYKFLEQVYKYHSSVEDEVVYPALDAKVKNVTLAYSVEHQDEELLFEQLAQLISTAVDQQGAKRDATVRGLMCKVEEIHTTLKKHLAKEEEQLLPLLLKHFSFAEQAGLVAQFLYCIPLAAVGRVLAWLKPRVPQVEQEQLLQHIQAVLPDQLLLQLLTSWLQPISDGLDSLPSPAASPTPPSLASSGRQDSGIALSAFTTTHRAAYLDGSGCEARHS</sequence>
<name>A0A6A0AB23_HAELA</name>
<feature type="non-terminal residue" evidence="2">
    <location>
        <position position="267"/>
    </location>
</feature>
<keyword evidence="3" id="KW-1185">Reference proteome</keyword>
<organism evidence="2 3">
    <name type="scientific">Haematococcus lacustris</name>
    <name type="common">Green alga</name>
    <name type="synonym">Haematococcus pluvialis</name>
    <dbReference type="NCBI Taxonomy" id="44745"/>
    <lineage>
        <taxon>Eukaryota</taxon>
        <taxon>Viridiplantae</taxon>
        <taxon>Chlorophyta</taxon>
        <taxon>core chlorophytes</taxon>
        <taxon>Chlorophyceae</taxon>
        <taxon>CS clade</taxon>
        <taxon>Chlamydomonadales</taxon>
        <taxon>Haematococcaceae</taxon>
        <taxon>Haematococcus</taxon>
    </lineage>
</organism>
<dbReference type="Proteomes" id="UP000485058">
    <property type="component" value="Unassembled WGS sequence"/>
</dbReference>
<dbReference type="Pfam" id="PF01814">
    <property type="entry name" value="Hemerythrin"/>
    <property type="match status" value="1"/>
</dbReference>
<comment type="caution">
    <text evidence="2">The sequence shown here is derived from an EMBL/GenBank/DDBJ whole genome shotgun (WGS) entry which is preliminary data.</text>
</comment>
<reference evidence="2 3" key="1">
    <citation type="submission" date="2020-02" db="EMBL/GenBank/DDBJ databases">
        <title>Draft genome sequence of Haematococcus lacustris strain NIES-144.</title>
        <authorList>
            <person name="Morimoto D."/>
            <person name="Nakagawa S."/>
            <person name="Yoshida T."/>
            <person name="Sawayama S."/>
        </authorList>
    </citation>
    <scope>NUCLEOTIDE SEQUENCE [LARGE SCALE GENOMIC DNA]</scope>
    <source>
        <strain evidence="2 3">NIES-144</strain>
    </source>
</reference>
<feature type="domain" description="Hemerythrin-like" evidence="1">
    <location>
        <begin position="14"/>
        <end position="146"/>
    </location>
</feature>
<dbReference type="CDD" id="cd12108">
    <property type="entry name" value="Hr-like"/>
    <property type="match status" value="1"/>
</dbReference>
<evidence type="ECO:0000313" key="2">
    <source>
        <dbReference type="EMBL" id="GFH29543.1"/>
    </source>
</evidence>
<accession>A0A6A0AB23</accession>
<evidence type="ECO:0000313" key="3">
    <source>
        <dbReference type="Proteomes" id="UP000485058"/>
    </source>
</evidence>
<dbReference type="EMBL" id="BLLF01004406">
    <property type="protein sequence ID" value="GFH29543.1"/>
    <property type="molecule type" value="Genomic_DNA"/>
</dbReference>
<protein>
    <recommendedName>
        <fullName evidence="1">Hemerythrin-like domain-containing protein</fullName>
    </recommendedName>
</protein>
<dbReference type="Gene3D" id="1.20.120.520">
    <property type="entry name" value="nmb1532 protein domain like"/>
    <property type="match status" value="1"/>
</dbReference>